<accession>A0AAV4GWE8</accession>
<feature type="region of interest" description="Disordered" evidence="1">
    <location>
        <begin position="68"/>
        <end position="110"/>
    </location>
</feature>
<sequence>MAGGQTGPVSQSSAVKPTLPMWVNTSCVVVVVAELQAHISNSRIACCWVPILLVSRLEKARANCFPKASATWHGRESNPRPPDLESDALTTLPRRPTIGNSENKASDATVEKTTLSLTPVHAGAHHMMAKQTTCREPVDRFESQEKEIGRFVDHLKSKYPEAFTKDSDLKSVRDLVYFLQHALPLWPSKDVAKCWRLCPHICAEVNCTSSPKESPGTFKRSPVKAAAAHKKNAKVNFSQDLPKTLGSSDKLDIIRASRAKHGMTKRSASIPKSLPSLPTLKPERRSPPSLSSVVFHGEPPPTVSFSPAPNRKSTRDNNFTLGSSKMLQFLYFAIHQKDATSLAMQSVFRPVLHAALLPPLSALSSLMPKLSSKNSLSLHQTPFRDDKSLSQPPPASSLTPSTCSLLSSISLSSSLPSSYLQLLSSLLQTPSPSPSLSSSTLLSSHSRSSPSLSSLPRQVVSSTSIEQSQQGAPKSLPSLHKPSILTSQSNTQLHSKGYSKVSPVPNIQLILHNTIGVSSSTNSIETRKSMPLTRVDNEKGSLKHNTHKRSTSILNRKGKSAVRFPKGDIHNMKTQPLGGGKRQGLSSRASLPFHVATTPPQSSSGHNLERRSILHANTSASAAHGKRPVTAFQRDRTQNHAGRSLLSVLSPNDETSGDISTGRSLNAPHLSTSTNRNAPVDVTNRRLVVPAEQRLEPPGNFSKSLPTVPPLPALDDILVLQVGHETGSVFLLTELVPDLLSRGFNRTMANVRTQNSIYKTSKALHFVSLSILSVMVLEVSTQSFIACHCVGDL</sequence>
<feature type="compositionally biased region" description="Low complexity" evidence="1">
    <location>
        <begin position="271"/>
        <end position="280"/>
    </location>
</feature>
<feature type="region of interest" description="Disordered" evidence="1">
    <location>
        <begin position="434"/>
        <end position="482"/>
    </location>
</feature>
<proteinExistence type="predicted"/>
<evidence type="ECO:0000313" key="3">
    <source>
        <dbReference type="Proteomes" id="UP000762676"/>
    </source>
</evidence>
<protein>
    <submittedName>
        <fullName evidence="2">Uncharacterized protein</fullName>
    </submittedName>
</protein>
<dbReference type="Proteomes" id="UP000762676">
    <property type="component" value="Unassembled WGS sequence"/>
</dbReference>
<evidence type="ECO:0000256" key="1">
    <source>
        <dbReference type="SAM" id="MobiDB-lite"/>
    </source>
</evidence>
<name>A0AAV4GWE8_9GAST</name>
<keyword evidence="3" id="KW-1185">Reference proteome</keyword>
<gene>
    <name evidence="2" type="ORF">ElyMa_004273500</name>
</gene>
<reference evidence="2 3" key="1">
    <citation type="journal article" date="2021" name="Elife">
        <title>Chloroplast acquisition without the gene transfer in kleptoplastic sea slugs, Plakobranchus ocellatus.</title>
        <authorList>
            <person name="Maeda T."/>
            <person name="Takahashi S."/>
            <person name="Yoshida T."/>
            <person name="Shimamura S."/>
            <person name="Takaki Y."/>
            <person name="Nagai Y."/>
            <person name="Toyoda A."/>
            <person name="Suzuki Y."/>
            <person name="Arimoto A."/>
            <person name="Ishii H."/>
            <person name="Satoh N."/>
            <person name="Nishiyama T."/>
            <person name="Hasebe M."/>
            <person name="Maruyama T."/>
            <person name="Minagawa J."/>
            <person name="Obokata J."/>
            <person name="Shigenobu S."/>
        </authorList>
    </citation>
    <scope>NUCLEOTIDE SEQUENCE [LARGE SCALE GENOMIC DNA]</scope>
</reference>
<evidence type="ECO:0000313" key="2">
    <source>
        <dbReference type="EMBL" id="GFR89268.1"/>
    </source>
</evidence>
<feature type="compositionally biased region" description="Low complexity" evidence="1">
    <location>
        <begin position="434"/>
        <end position="456"/>
    </location>
</feature>
<comment type="caution">
    <text evidence="2">The sequence shown here is derived from an EMBL/GenBank/DDBJ whole genome shotgun (WGS) entry which is preliminary data.</text>
</comment>
<feature type="region of interest" description="Disordered" evidence="1">
    <location>
        <begin position="377"/>
        <end position="397"/>
    </location>
</feature>
<dbReference type="EMBL" id="BMAT01008623">
    <property type="protein sequence ID" value="GFR89268.1"/>
    <property type="molecule type" value="Genomic_DNA"/>
</dbReference>
<organism evidence="2 3">
    <name type="scientific">Elysia marginata</name>
    <dbReference type="NCBI Taxonomy" id="1093978"/>
    <lineage>
        <taxon>Eukaryota</taxon>
        <taxon>Metazoa</taxon>
        <taxon>Spiralia</taxon>
        <taxon>Lophotrochozoa</taxon>
        <taxon>Mollusca</taxon>
        <taxon>Gastropoda</taxon>
        <taxon>Heterobranchia</taxon>
        <taxon>Euthyneura</taxon>
        <taxon>Panpulmonata</taxon>
        <taxon>Sacoglossa</taxon>
        <taxon>Placobranchoidea</taxon>
        <taxon>Plakobranchidae</taxon>
        <taxon>Elysia</taxon>
    </lineage>
</organism>
<feature type="region of interest" description="Disordered" evidence="1">
    <location>
        <begin position="641"/>
        <end position="677"/>
    </location>
</feature>
<feature type="compositionally biased region" description="Polar residues" evidence="1">
    <location>
        <begin position="459"/>
        <end position="472"/>
    </location>
</feature>
<dbReference type="AlphaFoldDB" id="A0AAV4GWE8"/>
<feature type="region of interest" description="Disordered" evidence="1">
    <location>
        <begin position="262"/>
        <end position="319"/>
    </location>
</feature>
<feature type="compositionally biased region" description="Polar residues" evidence="1">
    <location>
        <begin position="647"/>
        <end position="677"/>
    </location>
</feature>